<dbReference type="InterPro" id="IPR041588">
    <property type="entry name" value="Integrase_H2C2"/>
</dbReference>
<dbReference type="PANTHER" id="PTHR37984:SF15">
    <property type="entry name" value="INTEGRASE CATALYTIC DOMAIN-CONTAINING PROTEIN"/>
    <property type="match status" value="1"/>
</dbReference>
<dbReference type="Proteomes" id="UP000499080">
    <property type="component" value="Unassembled WGS sequence"/>
</dbReference>
<name>A0A4Y2T4T0_ARAVE</name>
<dbReference type="EMBL" id="BGPR01026134">
    <property type="protein sequence ID" value="GBN95608.1"/>
    <property type="molecule type" value="Genomic_DNA"/>
</dbReference>
<dbReference type="OrthoDB" id="10030726at2759"/>
<organism evidence="3 5">
    <name type="scientific">Araneus ventricosus</name>
    <name type="common">Orbweaver spider</name>
    <name type="synonym">Epeira ventricosa</name>
    <dbReference type="NCBI Taxonomy" id="182803"/>
    <lineage>
        <taxon>Eukaryota</taxon>
        <taxon>Metazoa</taxon>
        <taxon>Ecdysozoa</taxon>
        <taxon>Arthropoda</taxon>
        <taxon>Chelicerata</taxon>
        <taxon>Arachnida</taxon>
        <taxon>Araneae</taxon>
        <taxon>Araneomorphae</taxon>
        <taxon>Entelegynae</taxon>
        <taxon>Araneoidea</taxon>
        <taxon>Araneidae</taxon>
        <taxon>Araneus</taxon>
    </lineage>
</organism>
<dbReference type="Pfam" id="PF17921">
    <property type="entry name" value="Integrase_H2C2"/>
    <property type="match status" value="1"/>
</dbReference>
<reference evidence="3 5" key="1">
    <citation type="journal article" date="2019" name="Sci. Rep.">
        <title>Orb-weaving spider Araneus ventricosus genome elucidates the spidroin gene catalogue.</title>
        <authorList>
            <person name="Kono N."/>
            <person name="Nakamura H."/>
            <person name="Ohtoshi R."/>
            <person name="Moran D.A.P."/>
            <person name="Shinohara A."/>
            <person name="Yoshida Y."/>
            <person name="Fujiwara M."/>
            <person name="Mori M."/>
            <person name="Tomita M."/>
            <person name="Arakawa K."/>
        </authorList>
    </citation>
    <scope>NUCLEOTIDE SEQUENCE [LARGE SCALE GENOMIC DNA]</scope>
</reference>
<evidence type="ECO:0000313" key="5">
    <source>
        <dbReference type="Proteomes" id="UP000499080"/>
    </source>
</evidence>
<feature type="domain" description="Integrase zinc-binding" evidence="2">
    <location>
        <begin position="84"/>
        <end position="131"/>
    </location>
</feature>
<evidence type="ECO:0000259" key="2">
    <source>
        <dbReference type="Pfam" id="PF17921"/>
    </source>
</evidence>
<evidence type="ECO:0000313" key="3">
    <source>
        <dbReference type="EMBL" id="GBN95608.1"/>
    </source>
</evidence>
<dbReference type="InterPro" id="IPR050951">
    <property type="entry name" value="Retrovirus_Pol_polyprotein"/>
</dbReference>
<gene>
    <name evidence="4" type="ORF">AVEN_10354_1</name>
    <name evidence="3" type="ORF">AVEN_183119_1</name>
</gene>
<dbReference type="GO" id="GO:0003964">
    <property type="term" value="F:RNA-directed DNA polymerase activity"/>
    <property type="evidence" value="ECO:0007669"/>
    <property type="project" value="UniProtKB-EC"/>
</dbReference>
<dbReference type="EC" id="2.7.7.49" evidence="1"/>
<keyword evidence="5" id="KW-1185">Reference proteome</keyword>
<dbReference type="PANTHER" id="PTHR37984">
    <property type="entry name" value="PROTEIN CBG26694"/>
    <property type="match status" value="1"/>
</dbReference>
<evidence type="ECO:0000313" key="4">
    <source>
        <dbReference type="EMBL" id="GBN95652.1"/>
    </source>
</evidence>
<dbReference type="EMBL" id="BGPR01026153">
    <property type="protein sequence ID" value="GBN95652.1"/>
    <property type="molecule type" value="Genomic_DNA"/>
</dbReference>
<accession>A0A4Y2T4T0</accession>
<comment type="caution">
    <text evidence="3">The sequence shown here is derived from an EMBL/GenBank/DDBJ whole genome shotgun (WGS) entry which is preliminary data.</text>
</comment>
<sequence length="133" mass="16142">MTAEDNWSESEIQKSQLEDPDMRRIVEKKLKLAYRLSRQEITPESPATKRYWSLWNYVHVKDVVLYRKWESDDGSSYRWQLILPKSRIQEVLLEVHDSGSEGHFGVMNTLRRIRERLYWDRLRADVEKMVQRM</sequence>
<proteinExistence type="predicted"/>
<dbReference type="AlphaFoldDB" id="A0A4Y2T4T0"/>
<protein>
    <recommendedName>
        <fullName evidence="1">RNA-directed DNA polymerase</fullName>
        <ecNumber evidence="1">2.7.7.49</ecNumber>
    </recommendedName>
</protein>
<dbReference type="FunFam" id="1.10.340.70:FF:000001">
    <property type="entry name" value="Retrovirus-related Pol polyprotein from transposon gypsy-like Protein"/>
    <property type="match status" value="1"/>
</dbReference>
<dbReference type="Gene3D" id="1.10.340.70">
    <property type="match status" value="1"/>
</dbReference>
<evidence type="ECO:0000256" key="1">
    <source>
        <dbReference type="ARBA" id="ARBA00012493"/>
    </source>
</evidence>